<keyword evidence="1" id="KW-1133">Transmembrane helix</keyword>
<evidence type="ECO:0008006" key="4">
    <source>
        <dbReference type="Google" id="ProtNLM"/>
    </source>
</evidence>
<keyword evidence="1" id="KW-0472">Membrane</keyword>
<proteinExistence type="predicted"/>
<evidence type="ECO:0000256" key="1">
    <source>
        <dbReference type="SAM" id="Phobius"/>
    </source>
</evidence>
<organism evidence="2 3">
    <name type="scientific">Alkalicoccus luteus</name>
    <dbReference type="NCBI Taxonomy" id="1237094"/>
    <lineage>
        <taxon>Bacteria</taxon>
        <taxon>Bacillati</taxon>
        <taxon>Bacillota</taxon>
        <taxon>Bacilli</taxon>
        <taxon>Bacillales</taxon>
        <taxon>Bacillaceae</taxon>
        <taxon>Alkalicoccus</taxon>
    </lineage>
</organism>
<feature type="transmembrane region" description="Helical" evidence="1">
    <location>
        <begin position="113"/>
        <end position="134"/>
    </location>
</feature>
<dbReference type="RefSeq" id="WP_168008774.1">
    <property type="nucleotide sequence ID" value="NZ_JAATHJ010000032.1"/>
</dbReference>
<evidence type="ECO:0000313" key="3">
    <source>
        <dbReference type="Proteomes" id="UP000752012"/>
    </source>
</evidence>
<dbReference type="AlphaFoldDB" id="A0A969TWA7"/>
<feature type="transmembrane region" description="Helical" evidence="1">
    <location>
        <begin position="81"/>
        <end position="101"/>
    </location>
</feature>
<sequence>MEIIITIVFLFLIGIPLTVLLHETGHGLGAISASTSNAHICLGKWNEKRKPSFQSGKLRFYLRWSYVGFCKWERTNKRQHMTALLGGPLASLLAAGLFLVLAQLISSGGIHTILTGLLYMNVSIFLMTIIPITYPSWLSHYGSRESDGLQLLRLLIKRDASD</sequence>
<protein>
    <recommendedName>
        <fullName evidence="4">Peptidase M50 domain-containing protein</fullName>
    </recommendedName>
</protein>
<accession>A0A969TWA7</accession>
<keyword evidence="1" id="KW-0812">Transmembrane</keyword>
<name>A0A969TWA7_9BACI</name>
<dbReference type="Proteomes" id="UP000752012">
    <property type="component" value="Unassembled WGS sequence"/>
</dbReference>
<dbReference type="EMBL" id="JAATHJ010000032">
    <property type="protein sequence ID" value="NJP38871.1"/>
    <property type="molecule type" value="Genomic_DNA"/>
</dbReference>
<keyword evidence="3" id="KW-1185">Reference proteome</keyword>
<evidence type="ECO:0000313" key="2">
    <source>
        <dbReference type="EMBL" id="NJP38871.1"/>
    </source>
</evidence>
<gene>
    <name evidence="2" type="ORF">HCN83_14985</name>
</gene>
<reference evidence="2 3" key="1">
    <citation type="submission" date="2020-03" db="EMBL/GenBank/DDBJ databases">
        <title>Assessment of the enzymatic potential of alkaline-tolerant lipase obtained from Bacillus luteus H11 (technogenic soil) for the bioremediation of saline soils contaminated with petroleum substances.</title>
        <authorList>
            <person name="Kalwasinska A."/>
        </authorList>
    </citation>
    <scope>NUCLEOTIDE SEQUENCE [LARGE SCALE GENOMIC DNA]</scope>
    <source>
        <strain evidence="2 3">H11</strain>
    </source>
</reference>
<comment type="caution">
    <text evidence="2">The sequence shown here is derived from an EMBL/GenBank/DDBJ whole genome shotgun (WGS) entry which is preliminary data.</text>
</comment>